<dbReference type="Proteomes" id="UP000592294">
    <property type="component" value="Unassembled WGS sequence"/>
</dbReference>
<protein>
    <submittedName>
        <fullName evidence="1">Uncharacterized protein</fullName>
    </submittedName>
</protein>
<dbReference type="AlphaFoldDB" id="A0A850RKY5"/>
<name>A0A850RKY5_9GAMM</name>
<gene>
    <name evidence="1" type="ORF">HW932_20025</name>
</gene>
<dbReference type="RefSeq" id="WP_176978232.1">
    <property type="nucleotide sequence ID" value="NZ_JABZEO010000025.1"/>
</dbReference>
<evidence type="ECO:0000313" key="1">
    <source>
        <dbReference type="EMBL" id="NVZ11540.1"/>
    </source>
</evidence>
<keyword evidence="2" id="KW-1185">Reference proteome</keyword>
<dbReference type="EMBL" id="JABZEO010000025">
    <property type="protein sequence ID" value="NVZ11540.1"/>
    <property type="molecule type" value="Genomic_DNA"/>
</dbReference>
<reference evidence="1 2" key="1">
    <citation type="submission" date="2020-06" db="EMBL/GenBank/DDBJ databases">
        <title>Whole-genome sequence of Allochromatium humboldtianum DSM 21881, type strain.</title>
        <authorList>
            <person name="Kyndt J.A."/>
            <person name="Meyer T.E."/>
        </authorList>
    </citation>
    <scope>NUCLEOTIDE SEQUENCE [LARGE SCALE GENOMIC DNA]</scope>
    <source>
        <strain evidence="1 2">DSM 21881</strain>
    </source>
</reference>
<accession>A0A850RKY5</accession>
<proteinExistence type="predicted"/>
<evidence type="ECO:0000313" key="2">
    <source>
        <dbReference type="Proteomes" id="UP000592294"/>
    </source>
</evidence>
<organism evidence="1 2">
    <name type="scientific">Allochromatium humboldtianum</name>
    <dbReference type="NCBI Taxonomy" id="504901"/>
    <lineage>
        <taxon>Bacteria</taxon>
        <taxon>Pseudomonadati</taxon>
        <taxon>Pseudomonadota</taxon>
        <taxon>Gammaproteobacteria</taxon>
        <taxon>Chromatiales</taxon>
        <taxon>Chromatiaceae</taxon>
        <taxon>Allochromatium</taxon>
    </lineage>
</organism>
<comment type="caution">
    <text evidence="1">The sequence shown here is derived from an EMBL/GenBank/DDBJ whole genome shotgun (WGS) entry which is preliminary data.</text>
</comment>
<sequence>MEKISLSEANDLRLTLIPFHPGDVIYLADKNVWQEDFAGTWEDWCGVLPPEPASAKKSKHFRAAYQFWERSREVYGPEKTPTWDEYRENLLEQIRQRPYEVVEDVWLAA</sequence>